<reference evidence="4 5" key="1">
    <citation type="submission" date="2020-04" db="EMBL/GenBank/DDBJ databases">
        <title>Usitatibacter rugosus gen. nov., sp. nov. and Usitatibacter palustris sp. nov., novel members of Usitatibacteraceae fam. nov. within the order Nitrosomonadales isolated from soil.</title>
        <authorList>
            <person name="Huber K.J."/>
            <person name="Neumann-Schaal M."/>
            <person name="Geppert A."/>
            <person name="Luckner M."/>
            <person name="Wanner G."/>
            <person name="Overmann J."/>
        </authorList>
    </citation>
    <scope>NUCLEOTIDE SEQUENCE [LARGE SCALE GENOMIC DNA]</scope>
    <source>
        <strain evidence="4 5">Swamp67</strain>
    </source>
</reference>
<gene>
    <name evidence="4" type="primary">egtD</name>
    <name evidence="4" type="ORF">DSM104440_01401</name>
</gene>
<evidence type="ECO:0000256" key="2">
    <source>
        <dbReference type="ARBA" id="ARBA00022679"/>
    </source>
</evidence>
<dbReference type="Proteomes" id="UP000503096">
    <property type="component" value="Chromosome"/>
</dbReference>
<evidence type="ECO:0000313" key="4">
    <source>
        <dbReference type="EMBL" id="QJR14599.1"/>
    </source>
</evidence>
<dbReference type="RefSeq" id="WP_212758250.1">
    <property type="nucleotide sequence ID" value="NZ_CP053073.1"/>
</dbReference>
<keyword evidence="1 4" id="KW-0489">Methyltransferase</keyword>
<dbReference type="PANTHER" id="PTHR43397">
    <property type="entry name" value="ERGOTHIONEINE BIOSYNTHESIS PROTEIN 1"/>
    <property type="match status" value="1"/>
</dbReference>
<dbReference type="InParanoid" id="A0A6M4H4N6"/>
<dbReference type="PIRSF" id="PIRSF018005">
    <property type="entry name" value="UCP018005"/>
    <property type="match status" value="1"/>
</dbReference>
<dbReference type="InterPro" id="IPR051128">
    <property type="entry name" value="EgtD_Methyltrsf_superfamily"/>
</dbReference>
<dbReference type="Pfam" id="PF10017">
    <property type="entry name" value="Methyltransf_33"/>
    <property type="match status" value="1"/>
</dbReference>
<dbReference type="SUPFAM" id="SSF53335">
    <property type="entry name" value="S-adenosyl-L-methionine-dependent methyltransferases"/>
    <property type="match status" value="1"/>
</dbReference>
<dbReference type="InterPro" id="IPR017804">
    <property type="entry name" value="MeTrfase_EgtD-like"/>
</dbReference>
<evidence type="ECO:0000313" key="5">
    <source>
        <dbReference type="Proteomes" id="UP000503096"/>
    </source>
</evidence>
<dbReference type="PANTHER" id="PTHR43397:SF1">
    <property type="entry name" value="ERGOTHIONEINE BIOSYNTHESIS PROTEIN 1"/>
    <property type="match status" value="1"/>
</dbReference>
<dbReference type="EC" id="2.1.1.44" evidence="4"/>
<protein>
    <submittedName>
        <fullName evidence="4">Histidine N-alpha-methyltransferase</fullName>
        <ecNumber evidence="4">2.1.1.44</ecNumber>
    </submittedName>
</protein>
<dbReference type="AlphaFoldDB" id="A0A6M4H4N6"/>
<organism evidence="4 5">
    <name type="scientific">Usitatibacter palustris</name>
    <dbReference type="NCBI Taxonomy" id="2732487"/>
    <lineage>
        <taxon>Bacteria</taxon>
        <taxon>Pseudomonadati</taxon>
        <taxon>Pseudomonadota</taxon>
        <taxon>Betaproteobacteria</taxon>
        <taxon>Nitrosomonadales</taxon>
        <taxon>Usitatibacteraceae</taxon>
        <taxon>Usitatibacter</taxon>
    </lineage>
</organism>
<dbReference type="InterPro" id="IPR019257">
    <property type="entry name" value="MeTrfase_dom"/>
</dbReference>
<keyword evidence="5" id="KW-1185">Reference proteome</keyword>
<dbReference type="EMBL" id="CP053073">
    <property type="protein sequence ID" value="QJR14599.1"/>
    <property type="molecule type" value="Genomic_DNA"/>
</dbReference>
<dbReference type="NCBIfam" id="TIGR03438">
    <property type="entry name" value="egtD_ergothio"/>
    <property type="match status" value="1"/>
</dbReference>
<dbReference type="InterPro" id="IPR035094">
    <property type="entry name" value="EgtD"/>
</dbReference>
<sequence length="331" mass="36234">MSSVVHLKKPAADARGYSIVHRPGKAIVDERAEVVAGLLAAPARIAPKYFYDELGCALYGAICQLPEYYPTRTEIAIFRDFRSEIAEAVGQGGQFVDLGAGDCCKAEAWLPFLNPARYLAVDIAGPEIERALSRMAPDFPGTELVGVVTDFTHGVDLEGLLDEREVTFFYPGSSIGNFSPEDARALLASIHRACATRPGSGLLIGVDGKKEKALLDAAYDDALGVTASFNRNILLHLNRRFGFDFALDAFTHRGFYNETAGRVEMHLEAVSEQVVKARGYERTFAKGERIHTENSYKYTPGEVAALLQDSGFTRTRRWSSPGDGYSVFYAS</sequence>
<feature type="domain" description="Histidine-specific methyltransferase SAM-dependent" evidence="3">
    <location>
        <begin position="31"/>
        <end position="329"/>
    </location>
</feature>
<proteinExistence type="predicted"/>
<accession>A0A6M4H4N6</accession>
<name>A0A6M4H4N6_9PROT</name>
<evidence type="ECO:0000256" key="1">
    <source>
        <dbReference type="ARBA" id="ARBA00022603"/>
    </source>
</evidence>
<dbReference type="InterPro" id="IPR029063">
    <property type="entry name" value="SAM-dependent_MTases_sf"/>
</dbReference>
<dbReference type="KEGG" id="upl:DSM104440_01401"/>
<dbReference type="GO" id="GO:0052706">
    <property type="term" value="F:L-histidine N(alpha)-methyltransferase activity"/>
    <property type="evidence" value="ECO:0007669"/>
    <property type="project" value="UniProtKB-EC"/>
</dbReference>
<evidence type="ECO:0000259" key="3">
    <source>
        <dbReference type="Pfam" id="PF10017"/>
    </source>
</evidence>
<dbReference type="Gene3D" id="3.40.50.150">
    <property type="entry name" value="Vaccinia Virus protein VP39"/>
    <property type="match status" value="1"/>
</dbReference>
<dbReference type="GO" id="GO:0032259">
    <property type="term" value="P:methylation"/>
    <property type="evidence" value="ECO:0007669"/>
    <property type="project" value="UniProtKB-KW"/>
</dbReference>
<keyword evidence="2 4" id="KW-0808">Transferase</keyword>